<keyword evidence="2" id="KW-0732">Signal</keyword>
<dbReference type="Proteomes" id="UP000822688">
    <property type="component" value="Chromosome 5"/>
</dbReference>
<proteinExistence type="predicted"/>
<reference evidence="3" key="1">
    <citation type="submission" date="2020-06" db="EMBL/GenBank/DDBJ databases">
        <title>WGS assembly of Ceratodon purpureus strain R40.</title>
        <authorList>
            <person name="Carey S.B."/>
            <person name="Jenkins J."/>
            <person name="Shu S."/>
            <person name="Lovell J.T."/>
            <person name="Sreedasyam A."/>
            <person name="Maumus F."/>
            <person name="Tiley G.P."/>
            <person name="Fernandez-Pozo N."/>
            <person name="Barry K."/>
            <person name="Chen C."/>
            <person name="Wang M."/>
            <person name="Lipzen A."/>
            <person name="Daum C."/>
            <person name="Saski C.A."/>
            <person name="Payton A.C."/>
            <person name="Mcbreen J.C."/>
            <person name="Conrad R.E."/>
            <person name="Kollar L.M."/>
            <person name="Olsson S."/>
            <person name="Huttunen S."/>
            <person name="Landis J.B."/>
            <person name="Wickett N.J."/>
            <person name="Johnson M.G."/>
            <person name="Rensing S.A."/>
            <person name="Grimwood J."/>
            <person name="Schmutz J."/>
            <person name="Mcdaniel S.F."/>
        </authorList>
    </citation>
    <scope>NUCLEOTIDE SEQUENCE</scope>
    <source>
        <strain evidence="3">R40</strain>
    </source>
</reference>
<organism evidence="3 4">
    <name type="scientific">Ceratodon purpureus</name>
    <name type="common">Fire moss</name>
    <name type="synonym">Dicranum purpureum</name>
    <dbReference type="NCBI Taxonomy" id="3225"/>
    <lineage>
        <taxon>Eukaryota</taxon>
        <taxon>Viridiplantae</taxon>
        <taxon>Streptophyta</taxon>
        <taxon>Embryophyta</taxon>
        <taxon>Bryophyta</taxon>
        <taxon>Bryophytina</taxon>
        <taxon>Bryopsida</taxon>
        <taxon>Dicranidae</taxon>
        <taxon>Pseudoditrichales</taxon>
        <taxon>Ditrichaceae</taxon>
        <taxon>Ceratodon</taxon>
    </lineage>
</organism>
<dbReference type="EMBL" id="CM026425">
    <property type="protein sequence ID" value="KAG0575447.1"/>
    <property type="molecule type" value="Genomic_DNA"/>
</dbReference>
<evidence type="ECO:0000313" key="3">
    <source>
        <dbReference type="EMBL" id="KAG0575447.1"/>
    </source>
</evidence>
<keyword evidence="4" id="KW-1185">Reference proteome</keyword>
<feature type="chain" id="PRO_5035823954" evidence="2">
    <location>
        <begin position="18"/>
        <end position="54"/>
    </location>
</feature>
<feature type="compositionally biased region" description="Polar residues" evidence="1">
    <location>
        <begin position="45"/>
        <end position="54"/>
    </location>
</feature>
<sequence length="54" mass="5991">MNIVFLLLAQIIPLHRATPKHGLLSQIVLNHSASSNFRRSHAAPPSTTLPPRNR</sequence>
<evidence type="ECO:0000313" key="4">
    <source>
        <dbReference type="Proteomes" id="UP000822688"/>
    </source>
</evidence>
<accession>A0A8T0HXD8</accession>
<name>A0A8T0HXD8_CERPU</name>
<feature type="signal peptide" evidence="2">
    <location>
        <begin position="1"/>
        <end position="17"/>
    </location>
</feature>
<evidence type="ECO:0000256" key="1">
    <source>
        <dbReference type="SAM" id="MobiDB-lite"/>
    </source>
</evidence>
<comment type="caution">
    <text evidence="3">The sequence shown here is derived from an EMBL/GenBank/DDBJ whole genome shotgun (WGS) entry which is preliminary data.</text>
</comment>
<gene>
    <name evidence="3" type="ORF">KC19_5G004600</name>
</gene>
<protein>
    <submittedName>
        <fullName evidence="3">Uncharacterized protein</fullName>
    </submittedName>
</protein>
<dbReference type="AlphaFoldDB" id="A0A8T0HXD8"/>
<evidence type="ECO:0000256" key="2">
    <source>
        <dbReference type="SAM" id="SignalP"/>
    </source>
</evidence>
<feature type="region of interest" description="Disordered" evidence="1">
    <location>
        <begin position="35"/>
        <end position="54"/>
    </location>
</feature>